<gene>
    <name evidence="6" type="primary">lptC</name>
    <name evidence="6" type="ORF">M9189_03515</name>
</gene>
<dbReference type="InterPro" id="IPR010664">
    <property type="entry name" value="LipoPS_assembly_LptC-rel"/>
</dbReference>
<keyword evidence="2" id="KW-0997">Cell inner membrane</keyword>
<dbReference type="GO" id="GO:0017089">
    <property type="term" value="F:glycolipid transfer activity"/>
    <property type="evidence" value="ECO:0007669"/>
    <property type="project" value="TreeGrafter"/>
</dbReference>
<keyword evidence="5" id="KW-0472">Membrane</keyword>
<sequence length="202" mass="23183">MKHKHINIRLFKTTAGSITILLAAAFFSCKPNKAEEIKELTNKEELPSLILKDLTSIVSDSGRVKYRFITPEMAQYDQRSEPIVDFPNGLHLYVYNVNEEIEAQVRCNYAIYHQNEELWELRKDVEAVNTNGDVINTELMFWDTRNKKVYSDQFIKISTDSEIITGRGFESDDRLENYKILNISGILHIDEDALESGSSSGN</sequence>
<keyword evidence="1" id="KW-1003">Cell membrane</keyword>
<reference evidence="6" key="1">
    <citation type="submission" date="2022-05" db="EMBL/GenBank/DDBJ databases">
        <authorList>
            <person name="Sun X."/>
        </authorList>
    </citation>
    <scope>NUCLEOTIDE SEQUENCE</scope>
    <source>
        <strain evidence="6">Ai-910</strain>
    </source>
</reference>
<dbReference type="NCBIfam" id="TIGR04409">
    <property type="entry name" value="LptC_YrbK"/>
    <property type="match status" value="1"/>
</dbReference>
<dbReference type="GO" id="GO:0030288">
    <property type="term" value="C:outer membrane-bounded periplasmic space"/>
    <property type="evidence" value="ECO:0007669"/>
    <property type="project" value="TreeGrafter"/>
</dbReference>
<dbReference type="InterPro" id="IPR026265">
    <property type="entry name" value="LptC"/>
</dbReference>
<dbReference type="PANTHER" id="PTHR37481">
    <property type="entry name" value="LIPOPOLYSACCHARIDE EXPORT SYSTEM PROTEIN LPTC"/>
    <property type="match status" value="1"/>
</dbReference>
<dbReference type="GO" id="GO:0005886">
    <property type="term" value="C:plasma membrane"/>
    <property type="evidence" value="ECO:0007669"/>
    <property type="project" value="InterPro"/>
</dbReference>
<organism evidence="6 7">
    <name type="scientific">Xiashengella succiniciproducens</name>
    <dbReference type="NCBI Taxonomy" id="2949635"/>
    <lineage>
        <taxon>Bacteria</taxon>
        <taxon>Pseudomonadati</taxon>
        <taxon>Bacteroidota</taxon>
        <taxon>Bacteroidia</taxon>
        <taxon>Marinilabiliales</taxon>
        <taxon>Marinilabiliaceae</taxon>
        <taxon>Xiashengella</taxon>
    </lineage>
</organism>
<name>A0A9J6ZRW2_9BACT</name>
<accession>A0A9J6ZRW2</accession>
<evidence type="ECO:0000313" key="6">
    <source>
        <dbReference type="EMBL" id="URW80423.1"/>
    </source>
</evidence>
<dbReference type="Pfam" id="PF06835">
    <property type="entry name" value="LptC"/>
    <property type="match status" value="1"/>
</dbReference>
<evidence type="ECO:0000256" key="5">
    <source>
        <dbReference type="ARBA" id="ARBA00023136"/>
    </source>
</evidence>
<dbReference type="PROSITE" id="PS51257">
    <property type="entry name" value="PROKAR_LIPOPROTEIN"/>
    <property type="match status" value="1"/>
</dbReference>
<dbReference type="GO" id="GO:0015221">
    <property type="term" value="F:lipopolysaccharide transmembrane transporter activity"/>
    <property type="evidence" value="ECO:0007669"/>
    <property type="project" value="InterPro"/>
</dbReference>
<evidence type="ECO:0000256" key="2">
    <source>
        <dbReference type="ARBA" id="ARBA00022519"/>
    </source>
</evidence>
<evidence type="ECO:0000256" key="4">
    <source>
        <dbReference type="ARBA" id="ARBA00022989"/>
    </source>
</evidence>
<evidence type="ECO:0000256" key="3">
    <source>
        <dbReference type="ARBA" id="ARBA00022692"/>
    </source>
</evidence>
<dbReference type="Proteomes" id="UP001056426">
    <property type="component" value="Chromosome"/>
</dbReference>
<dbReference type="InterPro" id="IPR052363">
    <property type="entry name" value="LPS_export_LptC"/>
</dbReference>
<dbReference type="PANTHER" id="PTHR37481:SF1">
    <property type="entry name" value="LIPOPOLYSACCHARIDE EXPORT SYSTEM PROTEIN LPTC"/>
    <property type="match status" value="1"/>
</dbReference>
<evidence type="ECO:0000313" key="7">
    <source>
        <dbReference type="Proteomes" id="UP001056426"/>
    </source>
</evidence>
<dbReference type="EMBL" id="CP098400">
    <property type="protein sequence ID" value="URW80423.1"/>
    <property type="molecule type" value="Genomic_DNA"/>
</dbReference>
<dbReference type="KEGG" id="alkq:M9189_03515"/>
<keyword evidence="3" id="KW-0812">Transmembrane</keyword>
<dbReference type="AlphaFoldDB" id="A0A9J6ZRW2"/>
<reference evidence="6" key="2">
    <citation type="submission" date="2022-06" db="EMBL/GenBank/DDBJ databases">
        <title>Xiashengella guii gen. nov. sp. nov., a bacterium isolated form anaerobic digestion tank.</title>
        <authorList>
            <person name="Huang H."/>
        </authorList>
    </citation>
    <scope>NUCLEOTIDE SEQUENCE</scope>
    <source>
        <strain evidence="6">Ai-910</strain>
    </source>
</reference>
<keyword evidence="7" id="KW-1185">Reference proteome</keyword>
<dbReference type="Gene3D" id="2.60.450.10">
    <property type="entry name" value="Lipopolysaccharide (LPS) transport protein A like domain"/>
    <property type="match status" value="1"/>
</dbReference>
<evidence type="ECO:0000256" key="1">
    <source>
        <dbReference type="ARBA" id="ARBA00022475"/>
    </source>
</evidence>
<keyword evidence="4" id="KW-1133">Transmembrane helix</keyword>
<protein>
    <submittedName>
        <fullName evidence="6">LPS export ABC transporter periplasmic protein LptC</fullName>
    </submittedName>
</protein>
<proteinExistence type="predicted"/>